<dbReference type="EMBL" id="CP023445">
    <property type="protein sequence ID" value="ATE56135.1"/>
    <property type="molecule type" value="Genomic_DNA"/>
</dbReference>
<evidence type="ECO:0000256" key="1">
    <source>
        <dbReference type="SAM" id="MobiDB-lite"/>
    </source>
</evidence>
<protein>
    <submittedName>
        <fullName evidence="2">Uncharacterized protein</fullName>
    </submittedName>
</protein>
<sequence>MWARLSRSARLPCGAGGALLGGVRRLDHGGPAVGADLLGELLRDHRVRVGSVPQCVDAAPAGPDSPGEYGQADE</sequence>
<dbReference type="KEGG" id="apre:CNX65_25030"/>
<gene>
    <name evidence="2" type="ORF">CNX65_25030</name>
</gene>
<reference evidence="2" key="1">
    <citation type="submission" date="2017-09" db="EMBL/GenBank/DDBJ databases">
        <title>Complete Genome Sequence of ansamitocin-producing Bacterium Actinosynnema pretiosum X47.</title>
        <authorList>
            <person name="Cao G."/>
            <person name="Zong G."/>
            <person name="Zhong C."/>
            <person name="Fu J."/>
        </authorList>
    </citation>
    <scope>NUCLEOTIDE SEQUENCE [LARGE SCALE GENOMIC DNA]</scope>
    <source>
        <strain evidence="2">X47</strain>
    </source>
</reference>
<dbReference type="Proteomes" id="UP000218505">
    <property type="component" value="Chromosome"/>
</dbReference>
<dbReference type="AlphaFoldDB" id="A0A290ZAW7"/>
<organism evidence="2 3">
    <name type="scientific">Actinosynnema pretiosum</name>
    <dbReference type="NCBI Taxonomy" id="42197"/>
    <lineage>
        <taxon>Bacteria</taxon>
        <taxon>Bacillati</taxon>
        <taxon>Actinomycetota</taxon>
        <taxon>Actinomycetes</taxon>
        <taxon>Pseudonocardiales</taxon>
        <taxon>Pseudonocardiaceae</taxon>
        <taxon>Actinosynnema</taxon>
    </lineage>
</organism>
<proteinExistence type="predicted"/>
<accession>A0A290ZAW7</accession>
<evidence type="ECO:0000313" key="2">
    <source>
        <dbReference type="EMBL" id="ATE56135.1"/>
    </source>
</evidence>
<name>A0A290ZAW7_9PSEU</name>
<evidence type="ECO:0000313" key="3">
    <source>
        <dbReference type="Proteomes" id="UP000218505"/>
    </source>
</evidence>
<feature type="region of interest" description="Disordered" evidence="1">
    <location>
        <begin position="55"/>
        <end position="74"/>
    </location>
</feature>
<keyword evidence="3" id="KW-1185">Reference proteome</keyword>